<gene>
    <name evidence="2" type="ORF">SAMN05216554_3277</name>
</gene>
<proteinExistence type="predicted"/>
<dbReference type="Gene3D" id="1.10.3300.10">
    <property type="entry name" value="Jann2411-like domain"/>
    <property type="match status" value="1"/>
</dbReference>
<name>A0A1H3S3U0_9MICO</name>
<dbReference type="SUPFAM" id="SSF160904">
    <property type="entry name" value="Jann2411-like"/>
    <property type="match status" value="1"/>
</dbReference>
<evidence type="ECO:0000259" key="1">
    <source>
        <dbReference type="Pfam" id="PF11706"/>
    </source>
</evidence>
<dbReference type="Pfam" id="PF07336">
    <property type="entry name" value="ABATE"/>
    <property type="match status" value="1"/>
</dbReference>
<dbReference type="InterPro" id="IPR010852">
    <property type="entry name" value="ABATE"/>
</dbReference>
<organism evidence="2 3">
    <name type="scientific">Herbiconiux ginsengi</name>
    <dbReference type="NCBI Taxonomy" id="381665"/>
    <lineage>
        <taxon>Bacteria</taxon>
        <taxon>Bacillati</taxon>
        <taxon>Actinomycetota</taxon>
        <taxon>Actinomycetes</taxon>
        <taxon>Micrococcales</taxon>
        <taxon>Microbacteriaceae</taxon>
        <taxon>Herbiconiux</taxon>
    </lineage>
</organism>
<dbReference type="AlphaFoldDB" id="A0A1H3S3U0"/>
<evidence type="ECO:0000313" key="3">
    <source>
        <dbReference type="Proteomes" id="UP000198891"/>
    </source>
</evidence>
<dbReference type="InterPro" id="IPR021005">
    <property type="entry name" value="Znf_CGNR"/>
</dbReference>
<reference evidence="2 3" key="1">
    <citation type="submission" date="2016-10" db="EMBL/GenBank/DDBJ databases">
        <authorList>
            <person name="de Groot N.N."/>
        </authorList>
    </citation>
    <scope>NUCLEOTIDE SEQUENCE [LARGE SCALE GENOMIC DNA]</scope>
    <source>
        <strain evidence="2 3">CGMCC 4.3491</strain>
    </source>
</reference>
<sequence>MVQRLLVGETLSLDLVNTEWVEHGAPVDFLADADAADVWFRDYGFDPESERLDALLASRRAIRECLDEPGDAADAALNDVLSHGHERVLMVEGRPEKAIETDPGWYAAWSAAFAYTTLLATQPDRVRQCAHPDCVLYFFDTSRNGGRRWHSMETCGARTKSARHYRRQVSVEKATDPR</sequence>
<dbReference type="InterPro" id="IPR023286">
    <property type="entry name" value="ABATE_dom_sf"/>
</dbReference>
<evidence type="ECO:0000313" key="2">
    <source>
        <dbReference type="EMBL" id="SDZ32480.1"/>
    </source>
</evidence>
<keyword evidence="3" id="KW-1185">Reference proteome</keyword>
<dbReference type="RefSeq" id="WP_092555676.1">
    <property type="nucleotide sequence ID" value="NZ_FNPZ01000003.1"/>
</dbReference>
<dbReference type="Proteomes" id="UP000198891">
    <property type="component" value="Unassembled WGS sequence"/>
</dbReference>
<accession>A0A1H3S3U0</accession>
<dbReference type="Pfam" id="PF11706">
    <property type="entry name" value="zf-CGNR"/>
    <property type="match status" value="1"/>
</dbReference>
<dbReference type="OrthoDB" id="123307at2"/>
<dbReference type="EMBL" id="FNPZ01000003">
    <property type="protein sequence ID" value="SDZ32480.1"/>
    <property type="molecule type" value="Genomic_DNA"/>
</dbReference>
<dbReference type="PANTHER" id="PTHR35525:SF3">
    <property type="entry name" value="BLL6575 PROTEIN"/>
    <property type="match status" value="1"/>
</dbReference>
<protein>
    <submittedName>
        <fullName evidence="2">Conserved protein containing a Zn-ribbon-like motif, possibly RNA-binding</fullName>
    </submittedName>
</protein>
<feature type="domain" description="Zinc finger CGNR" evidence="1">
    <location>
        <begin position="125"/>
        <end position="168"/>
    </location>
</feature>
<dbReference type="PANTHER" id="PTHR35525">
    <property type="entry name" value="BLL6575 PROTEIN"/>
    <property type="match status" value="1"/>
</dbReference>